<sequence length="72" mass="7392">MTGSPTNWVIADGSTVSVGHHVRLDIAPGSTGEILGVSDDNGLPEVRITAGPGVGGTIHPWPGQMLGRIHNQ</sequence>
<accession>A0A8J3NZE6</accession>
<evidence type="ECO:0000313" key="1">
    <source>
        <dbReference type="EMBL" id="GIF98233.1"/>
    </source>
</evidence>
<keyword evidence="2" id="KW-1185">Reference proteome</keyword>
<reference evidence="1 2" key="1">
    <citation type="submission" date="2021-01" db="EMBL/GenBank/DDBJ databases">
        <title>Whole genome shotgun sequence of Catellatospora citrea NBRC 14495.</title>
        <authorList>
            <person name="Komaki H."/>
            <person name="Tamura T."/>
        </authorList>
    </citation>
    <scope>NUCLEOTIDE SEQUENCE [LARGE SCALE GENOMIC DNA]</scope>
    <source>
        <strain evidence="1 2">NBRC 14495</strain>
    </source>
</reference>
<comment type="caution">
    <text evidence="1">The sequence shown here is derived from an EMBL/GenBank/DDBJ whole genome shotgun (WGS) entry which is preliminary data.</text>
</comment>
<dbReference type="RefSeq" id="WP_147432609.1">
    <property type="nucleotide sequence ID" value="NZ_BONH01000012.1"/>
</dbReference>
<organism evidence="1 2">
    <name type="scientific">Catellatospora citrea</name>
    <dbReference type="NCBI Taxonomy" id="53366"/>
    <lineage>
        <taxon>Bacteria</taxon>
        <taxon>Bacillati</taxon>
        <taxon>Actinomycetota</taxon>
        <taxon>Actinomycetes</taxon>
        <taxon>Micromonosporales</taxon>
        <taxon>Micromonosporaceae</taxon>
        <taxon>Catellatospora</taxon>
    </lineage>
</organism>
<protein>
    <submittedName>
        <fullName evidence="1">Uncharacterized protein</fullName>
    </submittedName>
</protein>
<gene>
    <name evidence="1" type="ORF">Cci01nite_33270</name>
</gene>
<name>A0A8J3NZE6_9ACTN</name>
<dbReference type="Proteomes" id="UP000659904">
    <property type="component" value="Unassembled WGS sequence"/>
</dbReference>
<proteinExistence type="predicted"/>
<evidence type="ECO:0000313" key="2">
    <source>
        <dbReference type="Proteomes" id="UP000659904"/>
    </source>
</evidence>
<dbReference type="AlphaFoldDB" id="A0A8J3NZE6"/>
<dbReference type="EMBL" id="BONH01000012">
    <property type="protein sequence ID" value="GIF98233.1"/>
    <property type="molecule type" value="Genomic_DNA"/>
</dbReference>